<dbReference type="AlphaFoldDB" id="A0A1F4TQQ7"/>
<keyword evidence="2" id="KW-0328">Glycosyltransferase</keyword>
<evidence type="ECO:0000256" key="1">
    <source>
        <dbReference type="ARBA" id="ARBA00006768"/>
    </source>
</evidence>
<dbReference type="Pfam" id="PF03633">
    <property type="entry name" value="Glyco_hydro_65C"/>
    <property type="match status" value="1"/>
</dbReference>
<dbReference type="EMBL" id="MEUI01000009">
    <property type="protein sequence ID" value="OGC35064.1"/>
    <property type="molecule type" value="Genomic_DNA"/>
</dbReference>
<dbReference type="SUPFAM" id="SSF74650">
    <property type="entry name" value="Galactose mutarotase-like"/>
    <property type="match status" value="1"/>
</dbReference>
<dbReference type="InterPro" id="IPR037018">
    <property type="entry name" value="GH65_N"/>
</dbReference>
<evidence type="ECO:0000256" key="4">
    <source>
        <dbReference type="PIRSR" id="PIRSR036289-50"/>
    </source>
</evidence>
<dbReference type="InterPro" id="IPR008928">
    <property type="entry name" value="6-hairpin_glycosidase_sf"/>
</dbReference>
<dbReference type="Gene3D" id="2.70.98.40">
    <property type="entry name" value="Glycoside hydrolase, family 65, N-terminal domain"/>
    <property type="match status" value="1"/>
</dbReference>
<feature type="domain" description="Glycoside hydrolase family 65 N-terminal" evidence="8">
    <location>
        <begin position="16"/>
        <end position="256"/>
    </location>
</feature>
<evidence type="ECO:0000256" key="5">
    <source>
        <dbReference type="PIRSR" id="PIRSR036289-51"/>
    </source>
</evidence>
<reference evidence="9 10" key="1">
    <citation type="journal article" date="2016" name="Nat. Commun.">
        <title>Thousands of microbial genomes shed light on interconnected biogeochemical processes in an aquifer system.</title>
        <authorList>
            <person name="Anantharaman K."/>
            <person name="Brown C.T."/>
            <person name="Hug L.A."/>
            <person name="Sharon I."/>
            <person name="Castelle C.J."/>
            <person name="Probst A.J."/>
            <person name="Thomas B.C."/>
            <person name="Singh A."/>
            <person name="Wilkins M.J."/>
            <person name="Karaoz U."/>
            <person name="Brodie E.L."/>
            <person name="Williams K.H."/>
            <person name="Hubbard S.S."/>
            <person name="Banfield J.F."/>
        </authorList>
    </citation>
    <scope>NUCLEOTIDE SEQUENCE [LARGE SCALE GENOMIC DNA]</scope>
</reference>
<dbReference type="PANTHER" id="PTHR11051:SF8">
    <property type="entry name" value="PROTEIN-GLUCOSYLGALACTOSYLHYDROXYLYSINE GLUCOSIDASE"/>
    <property type="match status" value="1"/>
</dbReference>
<dbReference type="InterPro" id="IPR005195">
    <property type="entry name" value="Glyco_hydro_65_M"/>
</dbReference>
<evidence type="ECO:0000313" key="9">
    <source>
        <dbReference type="EMBL" id="OGC35064.1"/>
    </source>
</evidence>
<accession>A0A1F4TQQ7</accession>
<keyword evidence="3" id="KW-0808">Transferase</keyword>
<dbReference type="InterPro" id="IPR005196">
    <property type="entry name" value="Glyco_hydro_65_N"/>
</dbReference>
<feature type="binding site" evidence="5">
    <location>
        <begin position="598"/>
        <end position="599"/>
    </location>
    <ligand>
        <name>substrate</name>
    </ligand>
</feature>
<dbReference type="Pfam" id="PF03632">
    <property type="entry name" value="Glyco_hydro_65m"/>
    <property type="match status" value="1"/>
</dbReference>
<dbReference type="GO" id="GO:0004553">
    <property type="term" value="F:hydrolase activity, hydrolyzing O-glycosyl compounds"/>
    <property type="evidence" value="ECO:0007669"/>
    <property type="project" value="TreeGrafter"/>
</dbReference>
<feature type="active site" description="Proton donor" evidence="4">
    <location>
        <position position="485"/>
    </location>
</feature>
<dbReference type="InterPro" id="IPR012341">
    <property type="entry name" value="6hp_glycosidase-like_sf"/>
</dbReference>
<gene>
    <name evidence="9" type="ORF">A2462_05835</name>
</gene>
<proteinExistence type="inferred from homology"/>
<dbReference type="Gene3D" id="1.50.10.10">
    <property type="match status" value="1"/>
</dbReference>
<evidence type="ECO:0000256" key="3">
    <source>
        <dbReference type="ARBA" id="ARBA00022679"/>
    </source>
</evidence>
<evidence type="ECO:0000259" key="6">
    <source>
        <dbReference type="Pfam" id="PF03632"/>
    </source>
</evidence>
<evidence type="ECO:0000259" key="7">
    <source>
        <dbReference type="Pfam" id="PF03633"/>
    </source>
</evidence>
<dbReference type="PIRSF" id="PIRSF036289">
    <property type="entry name" value="Glycosyl_hydrolase_malt_phosph"/>
    <property type="match status" value="1"/>
</dbReference>
<dbReference type="GO" id="GO:0030246">
    <property type="term" value="F:carbohydrate binding"/>
    <property type="evidence" value="ECO:0007669"/>
    <property type="project" value="InterPro"/>
</dbReference>
<dbReference type="InterPro" id="IPR017045">
    <property type="entry name" value="Malt_Pase/Glycosyl_Hdrlase"/>
</dbReference>
<feature type="domain" description="Glycoside hydrolase family 65 central catalytic" evidence="6">
    <location>
        <begin position="313"/>
        <end position="686"/>
    </location>
</feature>
<feature type="domain" description="Glycoside hydrolase family 65 C-terminal" evidence="7">
    <location>
        <begin position="695"/>
        <end position="758"/>
    </location>
</feature>
<name>A0A1F4TQQ7_UNCSA</name>
<comment type="similarity">
    <text evidence="1">Belongs to the glycosyl hydrolase 65 family.</text>
</comment>
<dbReference type="SUPFAM" id="SSF48208">
    <property type="entry name" value="Six-hairpin glycosidases"/>
    <property type="match status" value="1"/>
</dbReference>
<organism evidence="9 10">
    <name type="scientific">candidate division WOR-1 bacterium RIFOXYC2_FULL_41_25</name>
    <dbReference type="NCBI Taxonomy" id="1802586"/>
    <lineage>
        <taxon>Bacteria</taxon>
        <taxon>Bacillati</taxon>
        <taxon>Saganbacteria</taxon>
    </lineage>
</organism>
<dbReference type="Pfam" id="PF03636">
    <property type="entry name" value="Glyco_hydro_65N"/>
    <property type="match status" value="1"/>
</dbReference>
<dbReference type="Proteomes" id="UP000177309">
    <property type="component" value="Unassembled WGS sequence"/>
</dbReference>
<dbReference type="InterPro" id="IPR005194">
    <property type="entry name" value="Glyco_hydro_65_C"/>
</dbReference>
<comment type="caution">
    <text evidence="9">The sequence shown here is derived from an EMBL/GenBank/DDBJ whole genome shotgun (WGS) entry which is preliminary data.</text>
</comment>
<dbReference type="GO" id="GO:0005975">
    <property type="term" value="P:carbohydrate metabolic process"/>
    <property type="evidence" value="ECO:0007669"/>
    <property type="project" value="InterPro"/>
</dbReference>
<sequence length="771" mass="89097">MSAKFNLSSDEWLIKEKGFIAKYQGKYESIFTLGNGYLGVRGSLEENPNHSHRGTFIAGVFDQAEGYVRELVKTPGWTDFCFWVGEHRFSVDSCKVLSHERILDLRKGILHRTTRLKGPQGRVVRLEIRRVVFTHQVRGAMLDATITPENFSGPIRVFSGLNGDVTNLGYFHQEKTKHLNLVKMERDKGLIYLEMENRDDKTRIALAAQTVFSNAPAKTFKVSRIYGEKLTQVFSFDAEKGKSYHFTKFISTYTSREGYERQLKSAAKDLVLDMVYEGLERQLKQHLEARNKLWEAAAITIKGDKKAQKGINFNLHHLLAAKPHHDPTVSIAAKLLTGEGYKGHVFWDTEIFILPFYIYTFPEDAKNLLMYRYYTLQGALQNAQDMGYQGAKFAWESADSGLETTPSYGVREDGSAVKIFTGEEEHHIVSDVIYGINNYFNATGDTKFLHEHGAEIIFSTAVFWMSRIEKRRDRYEIRKVIGPDEFHEHVDNNAFTNYLVMWNLLYAYDLYKKMKKSDPEGLAILLNKIKLKETDLERMKLIAKTIYLPYNQKTEIFEQFEGYFSLKDFTINQTDHHGMPLLPQGVDEMSLEKTQLLKQADVILLLYLFTDRFSQELKKKNYQYYEKRTMHKSSLSPCIYAIMGLEVGSHKRAYDYFIKTSYIDLDDFNRNAADGIHGAATGGAWMTIVHGFAGMRVRQGNLCFDPWLPKNWQELTFIINWQGSRIKVQIDRQAITFQLLDTKGKNIIVKVQDRPIQLDYKKSKKIKLKKQ</sequence>
<dbReference type="PANTHER" id="PTHR11051">
    <property type="entry name" value="GLYCOSYL HYDROLASE-RELATED"/>
    <property type="match status" value="1"/>
</dbReference>
<evidence type="ECO:0000256" key="2">
    <source>
        <dbReference type="ARBA" id="ARBA00022676"/>
    </source>
</evidence>
<dbReference type="GO" id="GO:0016757">
    <property type="term" value="F:glycosyltransferase activity"/>
    <property type="evidence" value="ECO:0007669"/>
    <property type="project" value="UniProtKB-KW"/>
</dbReference>
<feature type="binding site" evidence="5">
    <location>
        <begin position="347"/>
        <end position="348"/>
    </location>
    <ligand>
        <name>substrate</name>
    </ligand>
</feature>
<evidence type="ECO:0008006" key="11">
    <source>
        <dbReference type="Google" id="ProtNLM"/>
    </source>
</evidence>
<evidence type="ECO:0000313" key="10">
    <source>
        <dbReference type="Proteomes" id="UP000177309"/>
    </source>
</evidence>
<evidence type="ECO:0000259" key="8">
    <source>
        <dbReference type="Pfam" id="PF03636"/>
    </source>
</evidence>
<protein>
    <recommendedName>
        <fullName evidence="11">Kojibiose phosphorylase</fullName>
    </recommendedName>
</protein>
<dbReference type="Gene3D" id="2.60.420.10">
    <property type="entry name" value="Maltose phosphorylase, domain 3"/>
    <property type="match status" value="1"/>
</dbReference>
<dbReference type="InterPro" id="IPR011013">
    <property type="entry name" value="Gal_mutarotase_sf_dom"/>
</dbReference>